<keyword evidence="4" id="KW-0808">Transferase</keyword>
<evidence type="ECO:0000313" key="8">
    <source>
        <dbReference type="Proteomes" id="UP000184604"/>
    </source>
</evidence>
<dbReference type="Pfam" id="PF04101">
    <property type="entry name" value="Glyco_tran_28_C"/>
    <property type="match status" value="1"/>
</dbReference>
<accession>A0A1L5FE53</accession>
<dbReference type="SUPFAM" id="SSF53756">
    <property type="entry name" value="UDP-Glycosyltransferase/glycogen phosphorylase"/>
    <property type="match status" value="1"/>
</dbReference>
<evidence type="ECO:0008006" key="9">
    <source>
        <dbReference type="Google" id="ProtNLM"/>
    </source>
</evidence>
<dbReference type="InterPro" id="IPR007235">
    <property type="entry name" value="Glyco_trans_28_C"/>
</dbReference>
<organism evidence="7 8">
    <name type="scientific">Clostridium kluyveri</name>
    <dbReference type="NCBI Taxonomy" id="1534"/>
    <lineage>
        <taxon>Bacteria</taxon>
        <taxon>Bacillati</taxon>
        <taxon>Bacillota</taxon>
        <taxon>Clostridia</taxon>
        <taxon>Eubacteriales</taxon>
        <taxon>Clostridiaceae</taxon>
        <taxon>Clostridium</taxon>
    </lineage>
</organism>
<evidence type="ECO:0000256" key="3">
    <source>
        <dbReference type="ARBA" id="ARBA00022676"/>
    </source>
</evidence>
<sequence length="396" mass="45024">MYTGKILFISADNTGNGHKSITEALRHQIKKLDATKHLEVVDGFSMGNYFFRFLSKLYSPIAVNAPLIWGWVYRLSNHMVNTINVMCSRIIKKKLLQLMKEIKPDIIISVHAVFTGSVTRILEKKHMEIPVISFIADLDNVSNLWADSRAKYILCPTKEAEDKMKSLGIPSERLKVVGFPVREEFCSDIPDIDIEVKDSANGSISVLFINGSQGSRQVLKMAKKLLKNGKCNVTIIAGKNEALRKKLEKQLAEYSEEQVSIIGFTKEIKKYMTKADILILRASPNVLMEAVNLCKPIIITGALKGQEEKNPEFIEKYQLGCICENYKKISSVIQELYAFNQKKIVYLKNNMARFRNPKAAYNIAVFIIQQCNQQIKEYRNTKEIKSNPVIHDIISQ</sequence>
<evidence type="ECO:0000259" key="5">
    <source>
        <dbReference type="Pfam" id="PF04101"/>
    </source>
</evidence>
<evidence type="ECO:0000256" key="2">
    <source>
        <dbReference type="ARBA" id="ARBA00006962"/>
    </source>
</evidence>
<dbReference type="Gene3D" id="3.40.50.2000">
    <property type="entry name" value="Glycogen Phosphorylase B"/>
    <property type="match status" value="2"/>
</dbReference>
<dbReference type="GO" id="GO:0016758">
    <property type="term" value="F:hexosyltransferase activity"/>
    <property type="evidence" value="ECO:0007669"/>
    <property type="project" value="InterPro"/>
</dbReference>
<comment type="subcellular location">
    <subcellularLocation>
        <location evidence="1">Membrane</location>
    </subcellularLocation>
</comment>
<protein>
    <recommendedName>
        <fullName evidence="9">Galactosyldiacylglycerol synthase</fullName>
    </recommendedName>
</protein>
<gene>
    <name evidence="7" type="ORF">BS101_14150</name>
</gene>
<evidence type="ECO:0000259" key="6">
    <source>
        <dbReference type="Pfam" id="PF06925"/>
    </source>
</evidence>
<dbReference type="AlphaFoldDB" id="A0A1L5FE53"/>
<proteinExistence type="inferred from homology"/>
<dbReference type="Proteomes" id="UP000184604">
    <property type="component" value="Chromosome"/>
</dbReference>
<dbReference type="EMBL" id="CP018335">
    <property type="protein sequence ID" value="APM41294.1"/>
    <property type="molecule type" value="Genomic_DNA"/>
</dbReference>
<comment type="similarity">
    <text evidence="2">Belongs to the glycosyltransferase 28 family.</text>
</comment>
<dbReference type="InterPro" id="IPR009695">
    <property type="entry name" value="Diacylglyc_glucosyltr_N"/>
</dbReference>
<dbReference type="PANTHER" id="PTHR43025">
    <property type="entry name" value="MONOGALACTOSYLDIACYLGLYCEROL SYNTHASE"/>
    <property type="match status" value="1"/>
</dbReference>
<feature type="domain" description="Diacylglycerol glucosyltransferase N-terminal" evidence="6">
    <location>
        <begin position="18"/>
        <end position="181"/>
    </location>
</feature>
<dbReference type="Pfam" id="PF06925">
    <property type="entry name" value="MGDG_synth"/>
    <property type="match status" value="1"/>
</dbReference>
<dbReference type="PANTHER" id="PTHR43025:SF3">
    <property type="entry name" value="MONOGALACTOSYLDIACYLGLYCEROL SYNTHASE 1, CHLOROPLASTIC"/>
    <property type="match status" value="1"/>
</dbReference>
<dbReference type="InterPro" id="IPR050519">
    <property type="entry name" value="Glycosyltransf_28_UgtP"/>
</dbReference>
<evidence type="ECO:0000256" key="1">
    <source>
        <dbReference type="ARBA" id="ARBA00004370"/>
    </source>
</evidence>
<dbReference type="GO" id="GO:0009247">
    <property type="term" value="P:glycolipid biosynthetic process"/>
    <property type="evidence" value="ECO:0007669"/>
    <property type="project" value="InterPro"/>
</dbReference>
<evidence type="ECO:0000256" key="4">
    <source>
        <dbReference type="ARBA" id="ARBA00022679"/>
    </source>
</evidence>
<keyword evidence="3" id="KW-0328">Glycosyltransferase</keyword>
<feature type="domain" description="Glycosyl transferase family 28 C-terminal" evidence="5">
    <location>
        <begin position="206"/>
        <end position="353"/>
    </location>
</feature>
<evidence type="ECO:0000313" key="7">
    <source>
        <dbReference type="EMBL" id="APM41294.1"/>
    </source>
</evidence>
<dbReference type="GO" id="GO:0016020">
    <property type="term" value="C:membrane"/>
    <property type="evidence" value="ECO:0007669"/>
    <property type="project" value="UniProtKB-SubCell"/>
</dbReference>
<name>A0A1L5FE53_CLOKL</name>
<reference evidence="7 8" key="1">
    <citation type="submission" date="2016-12" db="EMBL/GenBank/DDBJ databases">
        <title>Complete genome sequence of Clostridium kluyveri JZZ isolated from the pit mud of a Chinese flavor liquor-making factory.</title>
        <authorList>
            <person name="Wang Y."/>
        </authorList>
    </citation>
    <scope>NUCLEOTIDE SEQUENCE [LARGE SCALE GENOMIC DNA]</scope>
    <source>
        <strain evidence="7 8">JZZ</strain>
    </source>
</reference>